<evidence type="ECO:0000313" key="16">
    <source>
        <dbReference type="EMBL" id="PIP21942.1"/>
    </source>
</evidence>
<feature type="active site" description="For autocatalytic cleavage activity" evidence="12">
    <location>
        <position position="164"/>
    </location>
</feature>
<dbReference type="PRINTS" id="PR00726">
    <property type="entry name" value="LEXASERPTASE"/>
</dbReference>
<dbReference type="GO" id="GO:0045892">
    <property type="term" value="P:negative regulation of DNA-templated transcription"/>
    <property type="evidence" value="ECO:0007669"/>
    <property type="project" value="UniProtKB-UniRule"/>
</dbReference>
<evidence type="ECO:0000256" key="12">
    <source>
        <dbReference type="HAMAP-Rule" id="MF_00015"/>
    </source>
</evidence>
<dbReference type="InterPro" id="IPR006199">
    <property type="entry name" value="LexA_DNA-bd_dom"/>
</dbReference>
<feature type="DNA-binding region" description="H-T-H motif" evidence="12">
    <location>
        <begin position="34"/>
        <end position="54"/>
    </location>
</feature>
<dbReference type="FunFam" id="2.10.109.10:FF:000001">
    <property type="entry name" value="LexA repressor"/>
    <property type="match status" value="1"/>
</dbReference>
<name>A0A2G9YRX3_9BACT</name>
<dbReference type="GO" id="GO:0004252">
    <property type="term" value="F:serine-type endopeptidase activity"/>
    <property type="evidence" value="ECO:0007669"/>
    <property type="project" value="UniProtKB-UniRule"/>
</dbReference>
<dbReference type="InterPro" id="IPR036390">
    <property type="entry name" value="WH_DNA-bd_sf"/>
</dbReference>
<comment type="subunit">
    <text evidence="12">Homodimer.</text>
</comment>
<evidence type="ECO:0000256" key="2">
    <source>
        <dbReference type="ARBA" id="ARBA00022491"/>
    </source>
</evidence>
<feature type="site" description="Cleavage; by autolysis" evidence="12">
    <location>
        <begin position="93"/>
        <end position="94"/>
    </location>
</feature>
<dbReference type="GO" id="GO:0006281">
    <property type="term" value="P:DNA repair"/>
    <property type="evidence" value="ECO:0007669"/>
    <property type="project" value="UniProtKB-UniRule"/>
</dbReference>
<dbReference type="Pfam" id="PF00717">
    <property type="entry name" value="Peptidase_S24"/>
    <property type="match status" value="1"/>
</dbReference>
<keyword evidence="7 12" id="KW-0805">Transcription regulation</keyword>
<comment type="function">
    <text evidence="12">Represses a number of genes involved in the response to DNA damage (SOS response), including recA and lexA. In the presence of single-stranded DNA, RecA interacts with LexA causing an autocatalytic cleavage which disrupts the DNA-binding part of LexA, leading to derepression of the SOS regulon and eventually DNA repair.</text>
</comment>
<dbReference type="GO" id="GO:0006508">
    <property type="term" value="P:proteolysis"/>
    <property type="evidence" value="ECO:0007669"/>
    <property type="project" value="InterPro"/>
</dbReference>
<keyword evidence="8 12" id="KW-0238">DNA-binding</keyword>
<dbReference type="Proteomes" id="UP000231567">
    <property type="component" value="Unassembled WGS sequence"/>
</dbReference>
<organism evidence="16 17">
    <name type="scientific">Candidatus Nealsonbacteria bacterium CG23_combo_of_CG06-09_8_20_14_all_40_13</name>
    <dbReference type="NCBI Taxonomy" id="1974724"/>
    <lineage>
        <taxon>Bacteria</taxon>
        <taxon>Candidatus Nealsoniibacteriota</taxon>
    </lineage>
</organism>
<keyword evidence="3 12" id="KW-0235">DNA replication</keyword>
<keyword evidence="11 12" id="KW-0742">SOS response</keyword>
<dbReference type="PANTHER" id="PTHR33516:SF2">
    <property type="entry name" value="LEXA REPRESSOR-RELATED"/>
    <property type="match status" value="1"/>
</dbReference>
<keyword evidence="10 12" id="KW-0234">DNA repair</keyword>
<protein>
    <recommendedName>
        <fullName evidence="12">LexA repressor</fullName>
        <ecNumber evidence="12">3.4.21.88</ecNumber>
    </recommendedName>
</protein>
<dbReference type="SUPFAM" id="SSF51306">
    <property type="entry name" value="LexA/Signal peptidase"/>
    <property type="match status" value="1"/>
</dbReference>
<dbReference type="PANTHER" id="PTHR33516">
    <property type="entry name" value="LEXA REPRESSOR"/>
    <property type="match status" value="1"/>
</dbReference>
<dbReference type="GO" id="GO:0003677">
    <property type="term" value="F:DNA binding"/>
    <property type="evidence" value="ECO:0007669"/>
    <property type="project" value="UniProtKB-UniRule"/>
</dbReference>
<evidence type="ECO:0000256" key="13">
    <source>
        <dbReference type="RuleBase" id="RU003991"/>
    </source>
</evidence>
<dbReference type="NCBIfam" id="TIGR00498">
    <property type="entry name" value="lexA"/>
    <property type="match status" value="1"/>
</dbReference>
<feature type="domain" description="LexA repressor DNA-binding" evidence="15">
    <location>
        <begin position="7"/>
        <end position="70"/>
    </location>
</feature>
<dbReference type="GO" id="GO:0006260">
    <property type="term" value="P:DNA replication"/>
    <property type="evidence" value="ECO:0007669"/>
    <property type="project" value="UniProtKB-UniRule"/>
</dbReference>
<dbReference type="InterPro" id="IPR036286">
    <property type="entry name" value="LexA/Signal_pep-like_sf"/>
</dbReference>
<evidence type="ECO:0000256" key="11">
    <source>
        <dbReference type="ARBA" id="ARBA00023236"/>
    </source>
</evidence>
<keyword evidence="5 12" id="KW-0378">Hydrolase</keyword>
<evidence type="ECO:0000256" key="6">
    <source>
        <dbReference type="ARBA" id="ARBA00022813"/>
    </source>
</evidence>
<comment type="similarity">
    <text evidence="1 12 13">Belongs to the peptidase S24 family.</text>
</comment>
<dbReference type="SUPFAM" id="SSF46785">
    <property type="entry name" value="Winged helix' DNA-binding domain"/>
    <property type="match status" value="1"/>
</dbReference>
<dbReference type="InterPro" id="IPR039418">
    <property type="entry name" value="LexA-like"/>
</dbReference>
<dbReference type="InterPro" id="IPR006197">
    <property type="entry name" value="Peptidase_S24_LexA"/>
</dbReference>
<comment type="catalytic activity">
    <reaction evidence="12">
        <text>Hydrolysis of Ala-|-Gly bond in repressor LexA.</text>
        <dbReference type="EC" id="3.4.21.88"/>
    </reaction>
</comment>
<comment type="caution">
    <text evidence="16">The sequence shown here is derived from an EMBL/GenBank/DDBJ whole genome shotgun (WGS) entry which is preliminary data.</text>
</comment>
<evidence type="ECO:0000259" key="14">
    <source>
        <dbReference type="Pfam" id="PF00717"/>
    </source>
</evidence>
<gene>
    <name evidence="12" type="primary">lexA</name>
    <name evidence="16" type="ORF">COX39_00135</name>
</gene>
<sequence>MKTGGFMQPLTKRQKELLDFISNYIQRHDYAPTFREIADYFALRSVATVAEHIEALKQRGYLQNEPTLARSIQLTPAFEERTFEIPLMGVIAAGEPIEAIRTSETIDVPKDMVGPDVFALKVRGDSMVDEGIHDGDYVIIKKINSPKNGDIVVALVDREYATLKRFYREKSRIKLAPASSKHKPIYSRKVIVQGKVMGVIRKFK</sequence>
<keyword evidence="2 12" id="KW-0678">Repressor</keyword>
<evidence type="ECO:0000256" key="1">
    <source>
        <dbReference type="ARBA" id="ARBA00007484"/>
    </source>
</evidence>
<reference evidence="16 17" key="1">
    <citation type="submission" date="2017-09" db="EMBL/GenBank/DDBJ databases">
        <title>Depth-based differentiation of microbial function through sediment-hosted aquifers and enrichment of novel symbionts in the deep terrestrial subsurface.</title>
        <authorList>
            <person name="Probst A.J."/>
            <person name="Ladd B."/>
            <person name="Jarett J.K."/>
            <person name="Geller-Mcgrath D.E."/>
            <person name="Sieber C.M."/>
            <person name="Emerson J.B."/>
            <person name="Anantharaman K."/>
            <person name="Thomas B.C."/>
            <person name="Malmstrom R."/>
            <person name="Stieglmeier M."/>
            <person name="Klingl A."/>
            <person name="Woyke T."/>
            <person name="Ryan C.M."/>
            <person name="Banfield J.F."/>
        </authorList>
    </citation>
    <scope>NUCLEOTIDE SEQUENCE [LARGE SCALE GENOMIC DNA]</scope>
    <source>
        <strain evidence="16">CG23_combo_of_CG06-09_8_20_14_all_40_13</strain>
    </source>
</reference>
<dbReference type="InterPro" id="IPR050077">
    <property type="entry name" value="LexA_repressor"/>
</dbReference>
<evidence type="ECO:0000259" key="15">
    <source>
        <dbReference type="Pfam" id="PF01726"/>
    </source>
</evidence>
<keyword evidence="4 12" id="KW-0227">DNA damage</keyword>
<evidence type="ECO:0000313" key="17">
    <source>
        <dbReference type="Proteomes" id="UP000231567"/>
    </source>
</evidence>
<dbReference type="GO" id="GO:0009432">
    <property type="term" value="P:SOS response"/>
    <property type="evidence" value="ECO:0007669"/>
    <property type="project" value="UniProtKB-UniRule"/>
</dbReference>
<evidence type="ECO:0000256" key="4">
    <source>
        <dbReference type="ARBA" id="ARBA00022763"/>
    </source>
</evidence>
<dbReference type="InterPro" id="IPR036388">
    <property type="entry name" value="WH-like_DNA-bd_sf"/>
</dbReference>
<keyword evidence="6 12" id="KW-0068">Autocatalytic cleavage</keyword>
<dbReference type="AlphaFoldDB" id="A0A2G9YRX3"/>
<accession>A0A2G9YRX3</accession>
<evidence type="ECO:0000256" key="5">
    <source>
        <dbReference type="ARBA" id="ARBA00022801"/>
    </source>
</evidence>
<evidence type="ECO:0000256" key="8">
    <source>
        <dbReference type="ARBA" id="ARBA00023125"/>
    </source>
</evidence>
<dbReference type="CDD" id="cd06529">
    <property type="entry name" value="S24_LexA-like"/>
    <property type="match status" value="1"/>
</dbReference>
<keyword evidence="9 12" id="KW-0804">Transcription</keyword>
<evidence type="ECO:0000256" key="9">
    <source>
        <dbReference type="ARBA" id="ARBA00023163"/>
    </source>
</evidence>
<dbReference type="InterPro" id="IPR015927">
    <property type="entry name" value="Peptidase_S24_S26A/B/C"/>
</dbReference>
<dbReference type="Gene3D" id="1.10.10.10">
    <property type="entry name" value="Winged helix-like DNA-binding domain superfamily/Winged helix DNA-binding domain"/>
    <property type="match status" value="1"/>
</dbReference>
<evidence type="ECO:0000256" key="3">
    <source>
        <dbReference type="ARBA" id="ARBA00022705"/>
    </source>
</evidence>
<feature type="active site" description="For autocatalytic cleavage activity" evidence="12">
    <location>
        <position position="126"/>
    </location>
</feature>
<dbReference type="Gene3D" id="2.10.109.10">
    <property type="entry name" value="Umud Fragment, subunit A"/>
    <property type="match status" value="1"/>
</dbReference>
<dbReference type="InterPro" id="IPR006200">
    <property type="entry name" value="LexA"/>
</dbReference>
<dbReference type="Pfam" id="PF01726">
    <property type="entry name" value="LexA_DNA_bind"/>
    <property type="match status" value="1"/>
</dbReference>
<feature type="domain" description="Peptidase S24/S26A/S26B/S26C" evidence="14">
    <location>
        <begin position="86"/>
        <end position="197"/>
    </location>
</feature>
<evidence type="ECO:0000256" key="10">
    <source>
        <dbReference type="ARBA" id="ARBA00023204"/>
    </source>
</evidence>
<evidence type="ECO:0000256" key="7">
    <source>
        <dbReference type="ARBA" id="ARBA00023015"/>
    </source>
</evidence>
<dbReference type="EMBL" id="PCRM01000004">
    <property type="protein sequence ID" value="PIP21942.1"/>
    <property type="molecule type" value="Genomic_DNA"/>
</dbReference>
<proteinExistence type="inferred from homology"/>
<dbReference type="EC" id="3.4.21.88" evidence="12"/>
<dbReference type="HAMAP" id="MF_00015">
    <property type="entry name" value="LexA"/>
    <property type="match status" value="1"/>
</dbReference>